<dbReference type="InterPro" id="IPR013249">
    <property type="entry name" value="RNA_pol_sigma70_r4_t2"/>
</dbReference>
<proteinExistence type="inferred from homology"/>
<dbReference type="InterPro" id="IPR007627">
    <property type="entry name" value="RNA_pol_sigma70_r2"/>
</dbReference>
<dbReference type="GO" id="GO:0006352">
    <property type="term" value="P:DNA-templated transcription initiation"/>
    <property type="evidence" value="ECO:0007669"/>
    <property type="project" value="InterPro"/>
</dbReference>
<comment type="similarity">
    <text evidence="1">Belongs to the sigma-70 factor family. ECF subfamily.</text>
</comment>
<keyword evidence="2" id="KW-0805">Transcription regulation</keyword>
<evidence type="ECO:0000256" key="2">
    <source>
        <dbReference type="ARBA" id="ARBA00023015"/>
    </source>
</evidence>
<gene>
    <name evidence="7" type="ORF">H9Q76_10325</name>
</gene>
<dbReference type="AlphaFoldDB" id="A0A7G9FKP2"/>
<dbReference type="GO" id="GO:0016987">
    <property type="term" value="F:sigma factor activity"/>
    <property type="evidence" value="ECO:0007669"/>
    <property type="project" value="UniProtKB-KW"/>
</dbReference>
<dbReference type="Proteomes" id="UP000515819">
    <property type="component" value="Chromosome"/>
</dbReference>
<dbReference type="Gene3D" id="1.10.10.10">
    <property type="entry name" value="Winged helix-like DNA-binding domain superfamily/Winged helix DNA-binding domain"/>
    <property type="match status" value="1"/>
</dbReference>
<evidence type="ECO:0000313" key="8">
    <source>
        <dbReference type="Proteomes" id="UP000515819"/>
    </source>
</evidence>
<reference evidence="7 8" key="1">
    <citation type="submission" date="2020-08" db="EMBL/GenBank/DDBJ databases">
        <authorList>
            <person name="Liu C."/>
            <person name="Sun Q."/>
        </authorList>
    </citation>
    <scope>NUCLEOTIDE SEQUENCE [LARGE SCALE GENOMIC DNA]</scope>
    <source>
        <strain evidence="7 8">NSJ-4</strain>
    </source>
</reference>
<evidence type="ECO:0000256" key="3">
    <source>
        <dbReference type="ARBA" id="ARBA00023082"/>
    </source>
</evidence>
<feature type="domain" description="RNA polymerase sigma factor 70 region 4 type 2" evidence="6">
    <location>
        <begin position="129"/>
        <end position="173"/>
    </location>
</feature>
<dbReference type="Pfam" id="PF04542">
    <property type="entry name" value="Sigma70_r2"/>
    <property type="match status" value="1"/>
</dbReference>
<name>A0A7G9FKP2_9FIRM</name>
<dbReference type="InterPro" id="IPR036388">
    <property type="entry name" value="WH-like_DNA-bd_sf"/>
</dbReference>
<evidence type="ECO:0000256" key="4">
    <source>
        <dbReference type="ARBA" id="ARBA00023163"/>
    </source>
</evidence>
<evidence type="ECO:0000259" key="5">
    <source>
        <dbReference type="Pfam" id="PF04542"/>
    </source>
</evidence>
<dbReference type="Gene3D" id="1.10.1740.10">
    <property type="match status" value="1"/>
</dbReference>
<dbReference type="PANTHER" id="PTHR43133">
    <property type="entry name" value="RNA POLYMERASE ECF-TYPE SIGMA FACTO"/>
    <property type="match status" value="1"/>
</dbReference>
<dbReference type="GO" id="GO:0003677">
    <property type="term" value="F:DNA binding"/>
    <property type="evidence" value="ECO:0007669"/>
    <property type="project" value="InterPro"/>
</dbReference>
<evidence type="ECO:0000259" key="6">
    <source>
        <dbReference type="Pfam" id="PF08281"/>
    </source>
</evidence>
<keyword evidence="8" id="KW-1185">Reference proteome</keyword>
<dbReference type="PANTHER" id="PTHR43133:SF51">
    <property type="entry name" value="RNA POLYMERASE SIGMA FACTOR"/>
    <property type="match status" value="1"/>
</dbReference>
<dbReference type="SUPFAM" id="SSF88946">
    <property type="entry name" value="Sigma2 domain of RNA polymerase sigma factors"/>
    <property type="match status" value="1"/>
</dbReference>
<protein>
    <submittedName>
        <fullName evidence="7">RNA polymerase sigma factor</fullName>
    </submittedName>
</protein>
<sequence>MEQIQKLITRVINGDTQAFEEIYQATYRQVYYTAFSFLKNEQNTLDVMQDTYITALTHLQQLENPERIVAWLNQIAVNKCKDFLMKKIPEPIEENSIDTELLEENDNFLPESYVLNAEKRKIILTIMQEELSAVQYQTIILYYFDGMSVPEIAACMECPEGTVKYRLSTARGKIRNGVQDYEDTSGIKLYSSGSVALLTAIFIAESQSLNIPNVISNIFAGAAGIAGTAAGVAGTVAASGSGMAGAAGSAAASSVSMAATKAAGVAGKAGIKGLFQTLKAKVIAGVTAAALVAGGVTAGILTHNKKPDTGNHYRPVEITVCDDEYITLTIKRVYEQGYVPSEEEMPMYQLDPEAWTGEDCLIYYTVTNKTDKLVYYDLQIRSVNDECMDYDWEATNWWYLDPGRENMEICANNCNGIMPYKAGRDPMTRAKIELAVYTEGELAEPILQDHSVQEIDFTEDKETQAKAYTRTPAETDQVLVDNDELRITYIGAEVHNAPERSSFNAYPIFYVENKTDHDLLVTMNGTYAHYTGQFALFAGCSGYMTRTNINDWDISDSDDTGAEYQEFAQMYQDKASFDVTFEVYDYTASGIDYIAGDMYSAKTGHTANLQDALAASKKEYPASFVLVDYSTQQ</sequence>
<evidence type="ECO:0000256" key="1">
    <source>
        <dbReference type="ARBA" id="ARBA00010641"/>
    </source>
</evidence>
<organism evidence="7 8">
    <name type="scientific">Wujia chipingensis</name>
    <dbReference type="NCBI Taxonomy" id="2763670"/>
    <lineage>
        <taxon>Bacteria</taxon>
        <taxon>Bacillati</taxon>
        <taxon>Bacillota</taxon>
        <taxon>Clostridia</taxon>
        <taxon>Lachnospirales</taxon>
        <taxon>Lachnospiraceae</taxon>
        <taxon>Wujia</taxon>
    </lineage>
</organism>
<dbReference type="InterPro" id="IPR013324">
    <property type="entry name" value="RNA_pol_sigma_r3/r4-like"/>
</dbReference>
<dbReference type="InterPro" id="IPR039425">
    <property type="entry name" value="RNA_pol_sigma-70-like"/>
</dbReference>
<dbReference type="Pfam" id="PF08281">
    <property type="entry name" value="Sigma70_r4_2"/>
    <property type="match status" value="1"/>
</dbReference>
<dbReference type="InterPro" id="IPR014284">
    <property type="entry name" value="RNA_pol_sigma-70_dom"/>
</dbReference>
<accession>A0A7G9FKP2</accession>
<dbReference type="SUPFAM" id="SSF88659">
    <property type="entry name" value="Sigma3 and sigma4 domains of RNA polymerase sigma factors"/>
    <property type="match status" value="1"/>
</dbReference>
<dbReference type="RefSeq" id="WP_283243523.1">
    <property type="nucleotide sequence ID" value="NZ_CP060632.1"/>
</dbReference>
<dbReference type="KEGG" id="wcp:H9Q76_10325"/>
<dbReference type="CDD" id="cd06171">
    <property type="entry name" value="Sigma70_r4"/>
    <property type="match status" value="1"/>
</dbReference>
<dbReference type="EMBL" id="CP060632">
    <property type="protein sequence ID" value="QNL99123.1"/>
    <property type="molecule type" value="Genomic_DNA"/>
</dbReference>
<keyword evidence="4" id="KW-0804">Transcription</keyword>
<keyword evidence="3" id="KW-0731">Sigma factor</keyword>
<dbReference type="InterPro" id="IPR013325">
    <property type="entry name" value="RNA_pol_sigma_r2"/>
</dbReference>
<evidence type="ECO:0000313" key="7">
    <source>
        <dbReference type="EMBL" id="QNL99123.1"/>
    </source>
</evidence>
<feature type="domain" description="RNA polymerase sigma-70 region 2" evidence="5">
    <location>
        <begin position="22"/>
        <end position="86"/>
    </location>
</feature>
<dbReference type="NCBIfam" id="TIGR02937">
    <property type="entry name" value="sigma70-ECF"/>
    <property type="match status" value="1"/>
</dbReference>